<accession>A0A3P5WQA7</accession>
<keyword evidence="2" id="KW-1185">Reference proteome</keyword>
<sequence>MDVTGSFTNGFADAHVVRVTAAGGLAPAAPVAGDLSALDGMELLDVMFVLELTVA</sequence>
<dbReference type="RefSeq" id="WP_160118968.1">
    <property type="nucleotide sequence ID" value="NZ_CBCRYA010000003.1"/>
</dbReference>
<name>A0A3P5WQA7_9MICC</name>
<dbReference type="AlphaFoldDB" id="A0A3P5WQA7"/>
<proteinExistence type="predicted"/>
<protein>
    <submittedName>
        <fullName evidence="1">Uncharacterized protein</fullName>
    </submittedName>
</protein>
<evidence type="ECO:0000313" key="2">
    <source>
        <dbReference type="Proteomes" id="UP000280861"/>
    </source>
</evidence>
<reference evidence="1 2" key="1">
    <citation type="submission" date="2018-11" db="EMBL/GenBank/DDBJ databases">
        <authorList>
            <person name="Criscuolo A."/>
        </authorList>
    </citation>
    <scope>NUCLEOTIDE SEQUENCE [LARGE SCALE GENOMIC DNA]</scope>
    <source>
        <strain evidence="1">AT11b</strain>
    </source>
</reference>
<dbReference type="Proteomes" id="UP000280861">
    <property type="component" value="Unassembled WGS sequence"/>
</dbReference>
<organism evidence="1 2">
    <name type="scientific">Arthrobacter ulcerisalmonis</name>
    <dbReference type="NCBI Taxonomy" id="2483813"/>
    <lineage>
        <taxon>Bacteria</taxon>
        <taxon>Bacillati</taxon>
        <taxon>Actinomycetota</taxon>
        <taxon>Actinomycetes</taxon>
        <taxon>Micrococcales</taxon>
        <taxon>Micrococcaceae</taxon>
        <taxon>Arthrobacter</taxon>
    </lineage>
</organism>
<gene>
    <name evidence="1" type="ORF">PSET11_01340</name>
</gene>
<evidence type="ECO:0000313" key="1">
    <source>
        <dbReference type="EMBL" id="VDC23898.1"/>
    </source>
</evidence>
<dbReference type="EMBL" id="UXAU01000019">
    <property type="protein sequence ID" value="VDC23898.1"/>
    <property type="molecule type" value="Genomic_DNA"/>
</dbReference>